<evidence type="ECO:0000313" key="1">
    <source>
        <dbReference type="EMBL" id="THC90435.1"/>
    </source>
</evidence>
<gene>
    <name evidence="1" type="ORF">EYZ11_010112</name>
</gene>
<comment type="caution">
    <text evidence="1">The sequence shown here is derived from an EMBL/GenBank/DDBJ whole genome shotgun (WGS) entry which is preliminary data.</text>
</comment>
<reference evidence="1 2" key="1">
    <citation type="submission" date="2019-03" db="EMBL/GenBank/DDBJ databases">
        <title>The genome sequence of a newly discovered highly antifungal drug resistant Aspergillus species, Aspergillus tanneri NIH 1004.</title>
        <authorList>
            <person name="Mounaud S."/>
            <person name="Singh I."/>
            <person name="Joardar V."/>
            <person name="Pakala S."/>
            <person name="Pakala S."/>
            <person name="Venepally P."/>
            <person name="Hoover J."/>
            <person name="Nierman W."/>
            <person name="Chung J."/>
            <person name="Losada L."/>
        </authorList>
    </citation>
    <scope>NUCLEOTIDE SEQUENCE [LARGE SCALE GENOMIC DNA]</scope>
    <source>
        <strain evidence="1 2">NIH1004</strain>
    </source>
</reference>
<dbReference type="Proteomes" id="UP000308092">
    <property type="component" value="Unassembled WGS sequence"/>
</dbReference>
<accession>A0A4S3J6H4</accession>
<keyword evidence="2" id="KW-1185">Reference proteome</keyword>
<evidence type="ECO:0000313" key="2">
    <source>
        <dbReference type="Proteomes" id="UP000308092"/>
    </source>
</evidence>
<sequence length="136" mass="15322">MVSCSIVAVQVIAFPTSYHPNINRPKFGRYCNRQRQQTSQHGYSVLEAQKMFQGRVTVDVLRRRNWRIWGNDPPVEEDIFGIKDHFLLGGPVPFSQDFMVDQATGAQDCWAATATVTASGNRFQSGAFMANNYPCC</sequence>
<dbReference type="AlphaFoldDB" id="A0A4S3J6H4"/>
<dbReference type="VEuPathDB" id="FungiDB:EYZ11_010112"/>
<dbReference type="EMBL" id="SOSA01000522">
    <property type="protein sequence ID" value="THC90435.1"/>
    <property type="molecule type" value="Genomic_DNA"/>
</dbReference>
<organism evidence="1 2">
    <name type="scientific">Aspergillus tanneri</name>
    <dbReference type="NCBI Taxonomy" id="1220188"/>
    <lineage>
        <taxon>Eukaryota</taxon>
        <taxon>Fungi</taxon>
        <taxon>Dikarya</taxon>
        <taxon>Ascomycota</taxon>
        <taxon>Pezizomycotina</taxon>
        <taxon>Eurotiomycetes</taxon>
        <taxon>Eurotiomycetidae</taxon>
        <taxon>Eurotiales</taxon>
        <taxon>Aspergillaceae</taxon>
        <taxon>Aspergillus</taxon>
        <taxon>Aspergillus subgen. Circumdati</taxon>
    </lineage>
</organism>
<proteinExistence type="predicted"/>
<name>A0A4S3J6H4_9EURO</name>
<protein>
    <submittedName>
        <fullName evidence="1">Uncharacterized protein</fullName>
    </submittedName>
</protein>